<dbReference type="Gene3D" id="3.40.50.620">
    <property type="entry name" value="HUPs"/>
    <property type="match status" value="1"/>
</dbReference>
<dbReference type="InterPro" id="IPR004511">
    <property type="entry name" value="PAPS/APS_Rdtase"/>
</dbReference>
<proteinExistence type="inferred from homology"/>
<organism evidence="6 7">
    <name type="scientific">Aurantiacibacter rhizosphaerae</name>
    <dbReference type="NCBI Taxonomy" id="2691582"/>
    <lineage>
        <taxon>Bacteria</taxon>
        <taxon>Pseudomonadati</taxon>
        <taxon>Pseudomonadota</taxon>
        <taxon>Alphaproteobacteria</taxon>
        <taxon>Sphingomonadales</taxon>
        <taxon>Erythrobacteraceae</taxon>
        <taxon>Aurantiacibacter</taxon>
    </lineage>
</organism>
<keyword evidence="4" id="KW-0408">Iron</keyword>
<dbReference type="GO" id="GO:0043866">
    <property type="term" value="F:adenylyl-sulfate reductase (thioredoxin) activity"/>
    <property type="evidence" value="ECO:0007669"/>
    <property type="project" value="UniProtKB-EC"/>
</dbReference>
<sequence>MGEAARNIDRIDTAPDFTQADADALNARFEGVTAPEMLSELLAEDTLGRIGVVSSFGTEAIVLLHLVAQANRDVPVIFVDTMKMFDETLAYREQVIDLLGFTNASVVQPDPRVLEAKDETGMRWSYDPDGCCEIRKVEPMRRAKQSLDSWISGRKAFQSQTRQNLPRFEVEDGRMKVNPLGDWTKADLDAYFEEHDLPRHPLEALGYPSVGCSPCTSTVMPGEDPRAGRWRGWDKTECGIHSTTVPKGDDGELPPGYEPFL</sequence>
<dbReference type="PANTHER" id="PTHR46509:SF1">
    <property type="entry name" value="PHOSPHOADENOSINE PHOSPHOSULFATE REDUCTASE"/>
    <property type="match status" value="1"/>
</dbReference>
<protein>
    <recommendedName>
        <fullName evidence="4">Adenosine 5'-phosphosulfate reductase</fullName>
        <shortName evidence="4">APS reductase</shortName>
        <ecNumber evidence="4">1.8.4.10</ecNumber>
    </recommendedName>
    <alternativeName>
        <fullName evidence="4">5'-adenylylsulfate reductase</fullName>
    </alternativeName>
    <alternativeName>
        <fullName evidence="4">Thioredoxin-dependent 5'-adenylylsulfate reductase</fullName>
    </alternativeName>
</protein>
<comment type="subcellular location">
    <subcellularLocation>
        <location evidence="4">Cytoplasm</location>
    </subcellularLocation>
</comment>
<evidence type="ECO:0000256" key="3">
    <source>
        <dbReference type="ARBA" id="ARBA00024327"/>
    </source>
</evidence>
<comment type="pathway">
    <text evidence="3 4">Sulfur metabolism; hydrogen sulfide biosynthesis; sulfite from sulfate.</text>
</comment>
<keyword evidence="4" id="KW-0479">Metal-binding</keyword>
<dbReference type="NCBIfam" id="NF002537">
    <property type="entry name" value="PRK02090.1"/>
    <property type="match status" value="1"/>
</dbReference>
<dbReference type="GO" id="GO:0070814">
    <property type="term" value="P:hydrogen sulfide biosynthetic process"/>
    <property type="evidence" value="ECO:0007669"/>
    <property type="project" value="UniProtKB-UniRule"/>
</dbReference>
<feature type="active site" description="Nucleophile; cysteine thiosulfonate intermediate" evidence="4">
    <location>
        <position position="238"/>
    </location>
</feature>
<dbReference type="EC" id="1.8.4.10" evidence="4"/>
<name>A0A844XAJ2_9SPHN</name>
<evidence type="ECO:0000259" key="5">
    <source>
        <dbReference type="Pfam" id="PF01507"/>
    </source>
</evidence>
<accession>A0A844XAJ2</accession>
<evidence type="ECO:0000313" key="6">
    <source>
        <dbReference type="EMBL" id="MWV27407.1"/>
    </source>
</evidence>
<dbReference type="GO" id="GO:0019379">
    <property type="term" value="P:sulfate assimilation, phosphoadenylyl sulfate reduction by phosphoadenylyl-sulfate reductase (thioredoxin)"/>
    <property type="evidence" value="ECO:0007669"/>
    <property type="project" value="UniProtKB-UniRule"/>
</dbReference>
<dbReference type="AlphaFoldDB" id="A0A844XAJ2"/>
<evidence type="ECO:0000256" key="1">
    <source>
        <dbReference type="ARBA" id="ARBA00009732"/>
    </source>
</evidence>
<dbReference type="Pfam" id="PF01507">
    <property type="entry name" value="PAPS_reduct"/>
    <property type="match status" value="1"/>
</dbReference>
<dbReference type="GO" id="GO:0051539">
    <property type="term" value="F:4 iron, 4 sulfur cluster binding"/>
    <property type="evidence" value="ECO:0007669"/>
    <property type="project" value="UniProtKB-UniRule"/>
</dbReference>
<feature type="binding site" evidence="4">
    <location>
        <position position="131"/>
    </location>
    <ligand>
        <name>[4Fe-4S] cluster</name>
        <dbReference type="ChEBI" id="CHEBI:49883"/>
    </ligand>
</feature>
<dbReference type="GO" id="GO:0004604">
    <property type="term" value="F:phosphoadenylyl-sulfate reductase (thioredoxin) activity"/>
    <property type="evidence" value="ECO:0007669"/>
    <property type="project" value="UniProtKB-UniRule"/>
</dbReference>
<keyword evidence="4" id="KW-0963">Cytoplasm</keyword>
<dbReference type="RefSeq" id="WP_160484978.1">
    <property type="nucleotide sequence ID" value="NZ_WUBR01000001.1"/>
</dbReference>
<evidence type="ECO:0000313" key="7">
    <source>
        <dbReference type="Proteomes" id="UP000461409"/>
    </source>
</evidence>
<keyword evidence="4" id="KW-0411">Iron-sulfur</keyword>
<dbReference type="SUPFAM" id="SSF52402">
    <property type="entry name" value="Adenine nucleotide alpha hydrolases-like"/>
    <property type="match status" value="1"/>
</dbReference>
<dbReference type="InterPro" id="IPR002500">
    <property type="entry name" value="PAPS_reduct_dom"/>
</dbReference>
<dbReference type="NCBIfam" id="TIGR00434">
    <property type="entry name" value="cysH"/>
    <property type="match status" value="1"/>
</dbReference>
<dbReference type="EMBL" id="WUBR01000001">
    <property type="protein sequence ID" value="MWV27407.1"/>
    <property type="molecule type" value="Genomic_DNA"/>
</dbReference>
<dbReference type="GO" id="GO:0046872">
    <property type="term" value="F:metal ion binding"/>
    <property type="evidence" value="ECO:0007669"/>
    <property type="project" value="UniProtKB-KW"/>
</dbReference>
<comment type="catalytic activity">
    <reaction evidence="4">
        <text>[thioredoxin]-disulfide + sulfite + AMP + 2 H(+) = adenosine 5'-phosphosulfate + [thioredoxin]-dithiol</text>
        <dbReference type="Rhea" id="RHEA:21976"/>
        <dbReference type="Rhea" id="RHEA-COMP:10698"/>
        <dbReference type="Rhea" id="RHEA-COMP:10700"/>
        <dbReference type="ChEBI" id="CHEBI:15378"/>
        <dbReference type="ChEBI" id="CHEBI:17359"/>
        <dbReference type="ChEBI" id="CHEBI:29950"/>
        <dbReference type="ChEBI" id="CHEBI:50058"/>
        <dbReference type="ChEBI" id="CHEBI:58243"/>
        <dbReference type="ChEBI" id="CHEBI:456215"/>
        <dbReference type="EC" id="1.8.4.10"/>
    </reaction>
</comment>
<comment type="similarity">
    <text evidence="1 4">Belongs to the PAPS reductase family. CysH subfamily.</text>
</comment>
<dbReference type="PANTHER" id="PTHR46509">
    <property type="entry name" value="PHOSPHOADENOSINE PHOSPHOSULFATE REDUCTASE"/>
    <property type="match status" value="1"/>
</dbReference>
<feature type="binding site" evidence="4">
    <location>
        <position position="215"/>
    </location>
    <ligand>
        <name>[4Fe-4S] cluster</name>
        <dbReference type="ChEBI" id="CHEBI:49883"/>
    </ligand>
</feature>
<keyword evidence="2 4" id="KW-0560">Oxidoreductase</keyword>
<evidence type="ECO:0000256" key="4">
    <source>
        <dbReference type="HAMAP-Rule" id="MF_00063"/>
    </source>
</evidence>
<dbReference type="InterPro" id="IPR014729">
    <property type="entry name" value="Rossmann-like_a/b/a_fold"/>
</dbReference>
<comment type="cofactor">
    <cofactor evidence="4">
        <name>[4Fe-4S] cluster</name>
        <dbReference type="ChEBI" id="CHEBI:49883"/>
    </cofactor>
    <text evidence="4">Binds 1 [4Fe-4S] cluster per subunit.</text>
</comment>
<dbReference type="Proteomes" id="UP000461409">
    <property type="component" value="Unassembled WGS sequence"/>
</dbReference>
<evidence type="ECO:0000256" key="2">
    <source>
        <dbReference type="ARBA" id="ARBA00023002"/>
    </source>
</evidence>
<comment type="function">
    <text evidence="4">Catalyzes the formation of sulfite from adenosine 5'-phosphosulfate (APS) using thioredoxin as an electron donor.</text>
</comment>
<feature type="domain" description="Phosphoadenosine phosphosulphate reductase" evidence="5">
    <location>
        <begin position="52"/>
        <end position="217"/>
    </location>
</feature>
<gene>
    <name evidence="4" type="primary">cysH</name>
    <name evidence="6" type="ORF">GRF63_05765</name>
</gene>
<reference evidence="6 7" key="2">
    <citation type="submission" date="2020-02" db="EMBL/GenBank/DDBJ databases">
        <title>Erythrobacter dongmakensis sp. nov., isolated from a tidal mudflat.</title>
        <authorList>
            <person name="Kim I.S."/>
        </authorList>
    </citation>
    <scope>NUCLEOTIDE SEQUENCE [LARGE SCALE GENOMIC DNA]</scope>
    <source>
        <strain evidence="6 7">GH3-10</strain>
    </source>
</reference>
<keyword evidence="7" id="KW-1185">Reference proteome</keyword>
<dbReference type="PIRSF" id="PIRSF000857">
    <property type="entry name" value="PAPS_reductase"/>
    <property type="match status" value="1"/>
</dbReference>
<feature type="binding site" evidence="4">
    <location>
        <position position="132"/>
    </location>
    <ligand>
        <name>[4Fe-4S] cluster</name>
        <dbReference type="ChEBI" id="CHEBI:49883"/>
    </ligand>
</feature>
<dbReference type="GO" id="GO:0005737">
    <property type="term" value="C:cytoplasm"/>
    <property type="evidence" value="ECO:0007669"/>
    <property type="project" value="UniProtKB-SubCell"/>
</dbReference>
<feature type="binding site" evidence="4">
    <location>
        <position position="212"/>
    </location>
    <ligand>
        <name>[4Fe-4S] cluster</name>
        <dbReference type="ChEBI" id="CHEBI:49883"/>
    </ligand>
</feature>
<dbReference type="HAMAP" id="MF_00063">
    <property type="entry name" value="CysH"/>
    <property type="match status" value="1"/>
</dbReference>
<comment type="caution">
    <text evidence="6">The sequence shown here is derived from an EMBL/GenBank/DDBJ whole genome shotgun (WGS) entry which is preliminary data.</text>
</comment>
<reference evidence="6 7" key="1">
    <citation type="submission" date="2019-12" db="EMBL/GenBank/DDBJ databases">
        <authorList>
            <person name="Lee S.D."/>
        </authorList>
    </citation>
    <scope>NUCLEOTIDE SEQUENCE [LARGE SCALE GENOMIC DNA]</scope>
    <source>
        <strain evidence="6 7">GH3-10</strain>
    </source>
</reference>